<evidence type="ECO:0000259" key="1">
    <source>
        <dbReference type="SMART" id="SM00829"/>
    </source>
</evidence>
<dbReference type="Pfam" id="PF00107">
    <property type="entry name" value="ADH_zinc_N"/>
    <property type="match status" value="1"/>
</dbReference>
<reference evidence="2 3" key="1">
    <citation type="submission" date="2018-07" db="EMBL/GenBank/DDBJ databases">
        <title>Genome sequence of Nitratireductor thuwali#1536.</title>
        <authorList>
            <person name="Michoud G."/>
            <person name="Merlino G."/>
            <person name="Sefrji F.O."/>
            <person name="Daffonchio D."/>
        </authorList>
    </citation>
    <scope>NUCLEOTIDE SEQUENCE [LARGE SCALE GENOMIC DNA]</scope>
    <source>
        <strain evidence="3">Nit1536</strain>
    </source>
</reference>
<dbReference type="SMART" id="SM00829">
    <property type="entry name" value="PKS_ER"/>
    <property type="match status" value="1"/>
</dbReference>
<dbReference type="PANTHER" id="PTHR43677:SF1">
    <property type="entry name" value="ACRYLYL-COA REDUCTASE ACUI-RELATED"/>
    <property type="match status" value="1"/>
</dbReference>
<sequence length="329" mass="34456">MAETFRAVLITRSEEHGQSVDFVELSEDDLMEGDVTVAVEATTVNYKDGLAITGKAPVVRRFPMIPGVDLAGTVTRSSHPQWKEGDRVILNGWGVGETHYGAYAGRARVSGDWLVPLPAEMSPADAMAIGTAGYTAMLCVMALERHGIVPDRGRVVVTGAAGGVGSVAVSLLANLGYEVVASTGRQSEASYLRELGAAEIIGREELSAPARPLGKERWAGGVDAVGSHTLANVLSMTSYGGAVAACGLAQGMDLPASVAPFILRGVSLLGIDSVMAPKSLRLEAWGRLARDLDRSKMAALASTIPFSQVVEAAEDIVAGRVRGRLVVEM</sequence>
<dbReference type="GO" id="GO:0043957">
    <property type="term" value="F:acryloyl-CoA reductase (NADPH) activity"/>
    <property type="evidence" value="ECO:0007669"/>
    <property type="project" value="UniProtKB-EC"/>
</dbReference>
<dbReference type="Proteomes" id="UP001342418">
    <property type="component" value="Chromosome"/>
</dbReference>
<dbReference type="InterPro" id="IPR013149">
    <property type="entry name" value="ADH-like_C"/>
</dbReference>
<dbReference type="EC" id="1.3.1.84" evidence="2"/>
<evidence type="ECO:0000313" key="3">
    <source>
        <dbReference type="Proteomes" id="UP001342418"/>
    </source>
</evidence>
<feature type="domain" description="Enoyl reductase (ER)" evidence="1">
    <location>
        <begin position="17"/>
        <end position="327"/>
    </location>
</feature>
<dbReference type="Pfam" id="PF08240">
    <property type="entry name" value="ADH_N"/>
    <property type="match status" value="1"/>
</dbReference>
<dbReference type="SUPFAM" id="SSF50129">
    <property type="entry name" value="GroES-like"/>
    <property type="match status" value="1"/>
</dbReference>
<accession>A0ABY5MKS0</accession>
<dbReference type="SUPFAM" id="SSF51735">
    <property type="entry name" value="NAD(P)-binding Rossmann-fold domains"/>
    <property type="match status" value="1"/>
</dbReference>
<gene>
    <name evidence="2" type="primary">acuI</name>
    <name evidence="2" type="ORF">NTH_02404</name>
</gene>
<dbReference type="InterPro" id="IPR051397">
    <property type="entry name" value="Zn-ADH-like_protein"/>
</dbReference>
<proteinExistence type="predicted"/>
<organism evidence="2 3">
    <name type="scientific">Nitratireductor thuwali</name>
    <dbReference type="NCBI Taxonomy" id="2267699"/>
    <lineage>
        <taxon>Bacteria</taxon>
        <taxon>Pseudomonadati</taxon>
        <taxon>Pseudomonadota</taxon>
        <taxon>Alphaproteobacteria</taxon>
        <taxon>Hyphomicrobiales</taxon>
        <taxon>Phyllobacteriaceae</taxon>
        <taxon>Nitratireductor</taxon>
    </lineage>
</organism>
<keyword evidence="3" id="KW-1185">Reference proteome</keyword>
<dbReference type="InterPro" id="IPR020843">
    <property type="entry name" value="ER"/>
</dbReference>
<dbReference type="CDD" id="cd08288">
    <property type="entry name" value="MDR_yhdh"/>
    <property type="match status" value="1"/>
</dbReference>
<protein>
    <submittedName>
        <fullName evidence="2">Acrylyl-CoA reductase AcuI</fullName>
        <ecNumber evidence="2">1.3.1.84</ecNumber>
    </submittedName>
</protein>
<dbReference type="InterPro" id="IPR036291">
    <property type="entry name" value="NAD(P)-bd_dom_sf"/>
</dbReference>
<dbReference type="NCBIfam" id="TIGR02823">
    <property type="entry name" value="oxido_YhdH"/>
    <property type="match status" value="1"/>
</dbReference>
<dbReference type="Gene3D" id="3.90.180.10">
    <property type="entry name" value="Medium-chain alcohol dehydrogenases, catalytic domain"/>
    <property type="match status" value="1"/>
</dbReference>
<dbReference type="EMBL" id="CP030941">
    <property type="protein sequence ID" value="UUP17928.1"/>
    <property type="molecule type" value="Genomic_DNA"/>
</dbReference>
<dbReference type="PANTHER" id="PTHR43677">
    <property type="entry name" value="SHORT-CHAIN DEHYDROGENASE/REDUCTASE"/>
    <property type="match status" value="1"/>
</dbReference>
<name>A0ABY5MKS0_9HYPH</name>
<evidence type="ECO:0000313" key="2">
    <source>
        <dbReference type="EMBL" id="UUP17928.1"/>
    </source>
</evidence>
<dbReference type="InterPro" id="IPR013154">
    <property type="entry name" value="ADH-like_N"/>
</dbReference>
<dbReference type="InterPro" id="IPR014188">
    <property type="entry name" value="Acrylyl-CoA_reductase_AcuI"/>
</dbReference>
<dbReference type="InterPro" id="IPR011032">
    <property type="entry name" value="GroES-like_sf"/>
</dbReference>
<keyword evidence="2" id="KW-0560">Oxidoreductase</keyword>
<dbReference type="RefSeq" id="WP_338530210.1">
    <property type="nucleotide sequence ID" value="NZ_CP030941.1"/>
</dbReference>
<dbReference type="Gene3D" id="3.40.50.720">
    <property type="entry name" value="NAD(P)-binding Rossmann-like Domain"/>
    <property type="match status" value="1"/>
</dbReference>